<keyword evidence="6" id="KW-1185">Reference proteome</keyword>
<dbReference type="InterPro" id="IPR014030">
    <property type="entry name" value="Ketoacyl_synth_N"/>
</dbReference>
<dbReference type="Proteomes" id="UP000037274">
    <property type="component" value="Unassembled WGS sequence"/>
</dbReference>
<feature type="domain" description="Ketosynthase family 3 (KS3)" evidence="4">
    <location>
        <begin position="33"/>
        <end position="190"/>
    </location>
</feature>
<dbReference type="RefSeq" id="WP_048574508.1">
    <property type="nucleotide sequence ID" value="NZ_LFEH01000239.1"/>
</dbReference>
<dbReference type="PANTHER" id="PTHR43775">
    <property type="entry name" value="FATTY ACID SYNTHASE"/>
    <property type="match status" value="1"/>
</dbReference>
<dbReference type="Gene3D" id="3.40.47.10">
    <property type="match status" value="1"/>
</dbReference>
<reference evidence="5 6" key="1">
    <citation type="submission" date="2015-06" db="EMBL/GenBank/DDBJ databases">
        <title>Draft genome sequence of Streptomyces leeuwenhoekii C58, which produces the novel lasso peptide, chaxapeptin.</title>
        <authorList>
            <person name="Yi Y."/>
            <person name="Hai D."/>
            <person name="Jaspars M."/>
            <person name="Sheng H."/>
            <person name="Rateb M.E."/>
            <person name="Bull A."/>
            <person name="Goodfellow M."/>
            <person name="Asenjo J.A."/>
            <person name="Ebel R."/>
        </authorList>
    </citation>
    <scope>NUCLEOTIDE SEQUENCE [LARGE SCALE GENOMIC DNA]</scope>
    <source>
        <strain evidence="5 6">C58</strain>
    </source>
</reference>
<evidence type="ECO:0000256" key="3">
    <source>
        <dbReference type="ARBA" id="ARBA00023268"/>
    </source>
</evidence>
<organism evidence="5 6">
    <name type="scientific">Streptomyces leeuwenhoekii</name>
    <dbReference type="NCBI Taxonomy" id="1437453"/>
    <lineage>
        <taxon>Bacteria</taxon>
        <taxon>Bacillati</taxon>
        <taxon>Actinomycetota</taxon>
        <taxon>Actinomycetes</taxon>
        <taxon>Kitasatosporales</taxon>
        <taxon>Streptomycetaceae</taxon>
        <taxon>Streptomyces</taxon>
    </lineage>
</organism>
<sequence>MPDEDKLLEYLKRTTTDLRRANRRLRELEDGEREPIAIVGMGCRYPGGVRSPEELWRLVEGGVDAISGFPTDRGWPLADLLDPDPDHLGTTYTTEGGFLHDAAEFDAELFGISPREALSMDPQQRLLLETAWETLENAGIDPRSLRGSRTGVFTGVMYYDYVAVLQRARENFEGYFGTGGSGSVASGRVA</sequence>
<comment type="cofactor">
    <cofactor evidence="1">
        <name>pantetheine 4'-phosphate</name>
        <dbReference type="ChEBI" id="CHEBI:47942"/>
    </cofactor>
</comment>
<comment type="caution">
    <text evidence="5">The sequence shown here is derived from an EMBL/GenBank/DDBJ whole genome shotgun (WGS) entry which is preliminary data.</text>
</comment>
<dbReference type="InterPro" id="IPR036299">
    <property type="entry name" value="Polyketide_synth_docking_sf"/>
</dbReference>
<keyword evidence="3" id="KW-0511">Multifunctional enzyme</keyword>
<name>A0ABR5HR93_STRLW</name>
<dbReference type="InterPro" id="IPR020841">
    <property type="entry name" value="PKS_Beta-ketoAc_synthase_dom"/>
</dbReference>
<keyword evidence="2" id="KW-0808">Transferase</keyword>
<dbReference type="PANTHER" id="PTHR43775:SF51">
    <property type="entry name" value="INACTIVE PHENOLPHTHIOCEROL SYNTHESIS POLYKETIDE SYNTHASE TYPE I PKS1-RELATED"/>
    <property type="match status" value="1"/>
</dbReference>
<dbReference type="InterPro" id="IPR015083">
    <property type="entry name" value="NorB/c/GfsB-D-like_docking"/>
</dbReference>
<evidence type="ECO:0000259" key="4">
    <source>
        <dbReference type="PROSITE" id="PS52004"/>
    </source>
</evidence>
<dbReference type="InterPro" id="IPR050091">
    <property type="entry name" value="PKS_NRPS_Biosynth_Enz"/>
</dbReference>
<gene>
    <name evidence="5" type="ORF">ACH49_29330</name>
</gene>
<dbReference type="Pfam" id="PF00109">
    <property type="entry name" value="ketoacyl-synt"/>
    <property type="match status" value="1"/>
</dbReference>
<protein>
    <recommendedName>
        <fullName evidence="4">Ketosynthase family 3 (KS3) domain-containing protein</fullName>
    </recommendedName>
</protein>
<dbReference type="InterPro" id="IPR016039">
    <property type="entry name" value="Thiolase-like"/>
</dbReference>
<dbReference type="CDD" id="cd00833">
    <property type="entry name" value="PKS"/>
    <property type="match status" value="1"/>
</dbReference>
<evidence type="ECO:0000256" key="2">
    <source>
        <dbReference type="ARBA" id="ARBA00022679"/>
    </source>
</evidence>
<dbReference type="SMART" id="SM00825">
    <property type="entry name" value="PKS_KS"/>
    <property type="match status" value="1"/>
</dbReference>
<dbReference type="PROSITE" id="PS52004">
    <property type="entry name" value="KS3_2"/>
    <property type="match status" value="1"/>
</dbReference>
<proteinExistence type="predicted"/>
<accession>A0ABR5HR93</accession>
<dbReference type="Pfam" id="PF08990">
    <property type="entry name" value="Docking"/>
    <property type="match status" value="1"/>
</dbReference>
<feature type="non-terminal residue" evidence="5">
    <location>
        <position position="190"/>
    </location>
</feature>
<dbReference type="SUPFAM" id="SSF53901">
    <property type="entry name" value="Thiolase-like"/>
    <property type="match status" value="1"/>
</dbReference>
<evidence type="ECO:0000313" key="6">
    <source>
        <dbReference type="Proteomes" id="UP000037274"/>
    </source>
</evidence>
<evidence type="ECO:0000256" key="1">
    <source>
        <dbReference type="ARBA" id="ARBA00001957"/>
    </source>
</evidence>
<dbReference type="EMBL" id="LFEH01000239">
    <property type="protein sequence ID" value="KMS66608.1"/>
    <property type="molecule type" value="Genomic_DNA"/>
</dbReference>
<evidence type="ECO:0000313" key="5">
    <source>
        <dbReference type="EMBL" id="KMS66608.1"/>
    </source>
</evidence>
<dbReference type="SUPFAM" id="SSF101173">
    <property type="entry name" value="Docking domain B of the erythromycin polyketide synthase (DEBS)"/>
    <property type="match status" value="1"/>
</dbReference>